<evidence type="ECO:0000259" key="1">
    <source>
        <dbReference type="Pfam" id="PF19802"/>
    </source>
</evidence>
<organism evidence="2 3">
    <name type="scientific">Nocardia jinanensis</name>
    <dbReference type="NCBI Taxonomy" id="382504"/>
    <lineage>
        <taxon>Bacteria</taxon>
        <taxon>Bacillati</taxon>
        <taxon>Actinomycetota</taxon>
        <taxon>Actinomycetes</taxon>
        <taxon>Mycobacteriales</taxon>
        <taxon>Nocardiaceae</taxon>
        <taxon>Nocardia</taxon>
    </lineage>
</organism>
<dbReference type="EMBL" id="BMMH01000007">
    <property type="protein sequence ID" value="GGL19672.1"/>
    <property type="molecule type" value="Genomic_DNA"/>
</dbReference>
<protein>
    <recommendedName>
        <fullName evidence="1">DUF6285 domain-containing protein</fullName>
    </recommendedName>
</protein>
<feature type="domain" description="DUF6285" evidence="1">
    <location>
        <begin position="24"/>
        <end position="69"/>
    </location>
</feature>
<dbReference type="Pfam" id="PF19802">
    <property type="entry name" value="DUF6285"/>
    <property type="match status" value="1"/>
</dbReference>
<dbReference type="Proteomes" id="UP000638263">
    <property type="component" value="Unassembled WGS sequence"/>
</dbReference>
<name>A0A917VVZ5_9NOCA</name>
<gene>
    <name evidence="2" type="ORF">GCM10011588_37930</name>
</gene>
<proteinExistence type="predicted"/>
<dbReference type="InterPro" id="IPR046252">
    <property type="entry name" value="DUF6285"/>
</dbReference>
<keyword evidence="3" id="KW-1185">Reference proteome</keyword>
<accession>A0A917VVZ5</accession>
<sequence length="98" mass="10530">MQNRPTAAELLESLAELLEGTLLPALPPDLQHRARVGANLARILGREVELGPAAAVRERELLAAIPVGDDEALWQALAEVVRADLAIAKPGYDSWEGE</sequence>
<comment type="caution">
    <text evidence="2">The sequence shown here is derived from an EMBL/GenBank/DDBJ whole genome shotgun (WGS) entry which is preliminary data.</text>
</comment>
<reference evidence="2" key="2">
    <citation type="submission" date="2020-09" db="EMBL/GenBank/DDBJ databases">
        <authorList>
            <person name="Sun Q."/>
            <person name="Zhou Y."/>
        </authorList>
    </citation>
    <scope>NUCLEOTIDE SEQUENCE</scope>
    <source>
        <strain evidence="2">CGMCC 4.3508</strain>
    </source>
</reference>
<dbReference type="AlphaFoldDB" id="A0A917VVZ5"/>
<evidence type="ECO:0000313" key="2">
    <source>
        <dbReference type="EMBL" id="GGL19672.1"/>
    </source>
</evidence>
<evidence type="ECO:0000313" key="3">
    <source>
        <dbReference type="Proteomes" id="UP000638263"/>
    </source>
</evidence>
<dbReference type="RefSeq" id="WP_058853640.1">
    <property type="nucleotide sequence ID" value="NZ_BMMH01000007.1"/>
</dbReference>
<reference evidence="2" key="1">
    <citation type="journal article" date="2014" name="Int. J. Syst. Evol. Microbiol.">
        <title>Complete genome sequence of Corynebacterium casei LMG S-19264T (=DSM 44701T), isolated from a smear-ripened cheese.</title>
        <authorList>
            <consortium name="US DOE Joint Genome Institute (JGI-PGF)"/>
            <person name="Walter F."/>
            <person name="Albersmeier A."/>
            <person name="Kalinowski J."/>
            <person name="Ruckert C."/>
        </authorList>
    </citation>
    <scope>NUCLEOTIDE SEQUENCE</scope>
    <source>
        <strain evidence="2">CGMCC 4.3508</strain>
    </source>
</reference>